<reference evidence="3" key="1">
    <citation type="submission" date="2021-01" db="EMBL/GenBank/DDBJ databases">
        <authorList>
            <person name="Corre E."/>
            <person name="Pelletier E."/>
            <person name="Niang G."/>
            <person name="Scheremetjew M."/>
            <person name="Finn R."/>
            <person name="Kale V."/>
            <person name="Holt S."/>
            <person name="Cochrane G."/>
            <person name="Meng A."/>
            <person name="Brown T."/>
            <person name="Cohen L."/>
        </authorList>
    </citation>
    <scope>NUCLEOTIDE SEQUENCE</scope>
    <source>
        <strain evidence="3">RCC2335</strain>
    </source>
</reference>
<dbReference type="PANTHER" id="PTHR43725">
    <property type="entry name" value="UDP-GLUCOSE 4-EPIMERASE"/>
    <property type="match status" value="1"/>
</dbReference>
<dbReference type="Pfam" id="PF01370">
    <property type="entry name" value="Epimerase"/>
    <property type="match status" value="1"/>
</dbReference>
<dbReference type="FunFam" id="3.40.50.720:FF:000313">
    <property type="entry name" value="Chloroplast stem-loop binding protein of 41 kDa b, chloroplastic"/>
    <property type="match status" value="1"/>
</dbReference>
<accession>A0A7S2T7S0</accession>
<dbReference type="Gene3D" id="3.40.50.720">
    <property type="entry name" value="NAD(P)-binding Rossmann-like Domain"/>
    <property type="match status" value="1"/>
</dbReference>
<dbReference type="GO" id="GO:0005996">
    <property type="term" value="P:monosaccharide metabolic process"/>
    <property type="evidence" value="ECO:0007669"/>
    <property type="project" value="TreeGrafter"/>
</dbReference>
<dbReference type="PANTHER" id="PTHR43725:SF8">
    <property type="entry name" value="CHLOROPLAST STEM-LOOP BINDING PROTEIN OF 41 KDA B, CHLOROPLASTIC"/>
    <property type="match status" value="1"/>
</dbReference>
<name>A0A7S2T7S0_9CHLO</name>
<gene>
    <name evidence="3" type="ORF">CROS1312_LOCUS520</name>
</gene>
<dbReference type="EMBL" id="HBHM01000688">
    <property type="protein sequence ID" value="CAD9721254.1"/>
    <property type="molecule type" value="Transcribed_RNA"/>
</dbReference>
<feature type="domain" description="NAD-dependent epimerase/dehydratase" evidence="2">
    <location>
        <begin position="47"/>
        <end position="264"/>
    </location>
</feature>
<evidence type="ECO:0000313" key="3">
    <source>
        <dbReference type="EMBL" id="CAD9721254.1"/>
    </source>
</evidence>
<dbReference type="InterPro" id="IPR001509">
    <property type="entry name" value="Epimerase_deHydtase"/>
</dbReference>
<proteinExistence type="predicted"/>
<feature type="region of interest" description="Disordered" evidence="1">
    <location>
        <begin position="1"/>
        <end position="22"/>
    </location>
</feature>
<evidence type="ECO:0000256" key="1">
    <source>
        <dbReference type="SAM" id="MobiDB-lite"/>
    </source>
</evidence>
<sequence>MRAIMATTGRPRGPRTVRSGPRRFGHARMMANRSSSETSAAAQQKKILMLGGTRFIGVYLARLLVDQGHEVTLMTRGKSPITTKIPDDTDEYYASYSKAVRHIACDRKDSGAVESKLKNESFDVVYDINAREKEDILPVLSSLPNLDQYILCSSAGVYKKSDLMPHFEVDETDPQSRHKGKLNMESHLESVGANFTSVRPVYIYGPLNYNPVEEWFFHRIAAGRPIPVPGNGKQITQLGHVKDLADAFVRCLGNERAKNQIYNISGERLVTFDGIARACAEAAGAPEPELVHFDAADFDFGGKKAFPMRDQHFFTDIQKAMRDLDWKPEYDLVEGLRDSYEKDFGRGTFRKPADFSVDDMILEKLKVMA</sequence>
<dbReference type="InterPro" id="IPR036291">
    <property type="entry name" value="NAD(P)-bd_dom_sf"/>
</dbReference>
<evidence type="ECO:0000259" key="2">
    <source>
        <dbReference type="Pfam" id="PF01370"/>
    </source>
</evidence>
<dbReference type="GO" id="GO:0003978">
    <property type="term" value="F:UDP-glucose 4-epimerase activity"/>
    <property type="evidence" value="ECO:0007669"/>
    <property type="project" value="TreeGrafter"/>
</dbReference>
<dbReference type="CDD" id="cd05265">
    <property type="entry name" value="SDR_a1"/>
    <property type="match status" value="1"/>
</dbReference>
<dbReference type="AlphaFoldDB" id="A0A7S2T7S0"/>
<dbReference type="SUPFAM" id="SSF51735">
    <property type="entry name" value="NAD(P)-binding Rossmann-fold domains"/>
    <property type="match status" value="1"/>
</dbReference>
<dbReference type="GO" id="GO:0005829">
    <property type="term" value="C:cytosol"/>
    <property type="evidence" value="ECO:0007669"/>
    <property type="project" value="TreeGrafter"/>
</dbReference>
<feature type="compositionally biased region" description="Basic residues" evidence="1">
    <location>
        <begin position="12"/>
        <end position="22"/>
    </location>
</feature>
<protein>
    <recommendedName>
        <fullName evidence="2">NAD-dependent epimerase/dehydratase domain-containing protein</fullName>
    </recommendedName>
</protein>
<organism evidence="3">
    <name type="scientific">Chloropicon roscoffensis</name>
    <dbReference type="NCBI Taxonomy" id="1461544"/>
    <lineage>
        <taxon>Eukaryota</taxon>
        <taxon>Viridiplantae</taxon>
        <taxon>Chlorophyta</taxon>
        <taxon>Chloropicophyceae</taxon>
        <taxon>Chloropicales</taxon>
        <taxon>Chloropicaceae</taxon>
        <taxon>Chloropicon</taxon>
    </lineage>
</organism>